<proteinExistence type="predicted"/>
<evidence type="ECO:0000256" key="1">
    <source>
        <dbReference type="SAM" id="MobiDB-lite"/>
    </source>
</evidence>
<keyword evidence="3" id="KW-1185">Reference proteome</keyword>
<feature type="region of interest" description="Disordered" evidence="1">
    <location>
        <begin position="355"/>
        <end position="377"/>
    </location>
</feature>
<protein>
    <submittedName>
        <fullName evidence="2">Uncharacterized protein</fullName>
    </submittedName>
</protein>
<sequence length="475" mass="50827">MNTIQLNGEGSSTVIEEGGGCYTVSGSGNGGRGCHAVSLFSVCLDEHADSVASGSARGDHCVATLLLLQSAGSVRRESHSGGSEGVSDRQRAAPSVDLLHVQTAELARATHESLAEVVRVEGVEVGEHLAGECLVDLEDVDVGQFEARLLDDLGNDVGGRQQQLVLRVLGHVLVSSEVGLGLESVSERVLLSHEECGGGAVGEERGVGGSDGSVGFDEGGLEGRQLLEGRDADSVIGLDSNGLLSIHKYGHDIAHLASSRRRLGQRVRADRELVLFTSAHSKCGGESVARVSHRFTRSEFGHGRQFRREQVLHDLTSNLQLGHGRLRLLDAEHRLARLQIVSDGHVRQQLRAAGNHRVRVPSRQHAHGLGHGDVGRDAGERHRVAGNFIGESGEQGGLARNVGRLALLDHGTADDVIDELVVDARLADETFNRLLLQINRHHVLEERARGDERRAHLVDEDNVGALLVAAGSRRR</sequence>
<dbReference type="AlphaFoldDB" id="A0AAV5VF35"/>
<feature type="compositionally biased region" description="Basic residues" evidence="1">
    <location>
        <begin position="355"/>
        <end position="368"/>
    </location>
</feature>
<name>A0AAV5VF35_9BILA</name>
<organism evidence="2 3">
    <name type="scientific">Pristionchus fissidentatus</name>
    <dbReference type="NCBI Taxonomy" id="1538716"/>
    <lineage>
        <taxon>Eukaryota</taxon>
        <taxon>Metazoa</taxon>
        <taxon>Ecdysozoa</taxon>
        <taxon>Nematoda</taxon>
        <taxon>Chromadorea</taxon>
        <taxon>Rhabditida</taxon>
        <taxon>Rhabditina</taxon>
        <taxon>Diplogasteromorpha</taxon>
        <taxon>Diplogasteroidea</taxon>
        <taxon>Neodiplogasteridae</taxon>
        <taxon>Pristionchus</taxon>
    </lineage>
</organism>
<gene>
    <name evidence="2" type="ORF">PFISCL1PPCAC_8639</name>
</gene>
<accession>A0AAV5VF35</accession>
<reference evidence="2" key="1">
    <citation type="submission" date="2023-10" db="EMBL/GenBank/DDBJ databases">
        <title>Genome assembly of Pristionchus species.</title>
        <authorList>
            <person name="Yoshida K."/>
            <person name="Sommer R.J."/>
        </authorList>
    </citation>
    <scope>NUCLEOTIDE SEQUENCE</scope>
    <source>
        <strain evidence="2">RS5133</strain>
    </source>
</reference>
<evidence type="ECO:0000313" key="3">
    <source>
        <dbReference type="Proteomes" id="UP001432322"/>
    </source>
</evidence>
<comment type="caution">
    <text evidence="2">The sequence shown here is derived from an EMBL/GenBank/DDBJ whole genome shotgun (WGS) entry which is preliminary data.</text>
</comment>
<dbReference type="EMBL" id="BTSY01000003">
    <property type="protein sequence ID" value="GMT17342.1"/>
    <property type="molecule type" value="Genomic_DNA"/>
</dbReference>
<evidence type="ECO:0000313" key="2">
    <source>
        <dbReference type="EMBL" id="GMT17342.1"/>
    </source>
</evidence>
<dbReference type="Proteomes" id="UP001432322">
    <property type="component" value="Unassembled WGS sequence"/>
</dbReference>